<reference evidence="11 12" key="1">
    <citation type="journal article" date="2018" name="Nat. Biotechnol.">
        <title>A standardized bacterial taxonomy based on genome phylogeny substantially revises the tree of life.</title>
        <authorList>
            <person name="Parks D.H."/>
            <person name="Chuvochina M."/>
            <person name="Waite D.W."/>
            <person name="Rinke C."/>
            <person name="Skarshewski A."/>
            <person name="Chaumeil P.A."/>
            <person name="Hugenholtz P."/>
        </authorList>
    </citation>
    <scope>NUCLEOTIDE SEQUENCE [LARGE SCALE GENOMIC DNA]</scope>
    <source>
        <strain evidence="11">UBA9359</strain>
    </source>
</reference>
<keyword evidence="4" id="KW-0732">Signal</keyword>
<dbReference type="PROSITE" id="PS51257">
    <property type="entry name" value="PROKAR_LIPOPROTEIN"/>
    <property type="match status" value="1"/>
</dbReference>
<evidence type="ECO:0000256" key="5">
    <source>
        <dbReference type="ARBA" id="ARBA00022764"/>
    </source>
</evidence>
<dbReference type="Gene3D" id="1.10.760.10">
    <property type="entry name" value="Cytochrome c-like domain"/>
    <property type="match status" value="2"/>
</dbReference>
<dbReference type="GO" id="GO:0009055">
    <property type="term" value="F:electron transfer activity"/>
    <property type="evidence" value="ECO:0007669"/>
    <property type="project" value="InterPro"/>
</dbReference>
<dbReference type="GO" id="GO:0042597">
    <property type="term" value="C:periplasmic space"/>
    <property type="evidence" value="ECO:0007669"/>
    <property type="project" value="UniProtKB-SubCell"/>
</dbReference>
<dbReference type="InterPro" id="IPR051395">
    <property type="entry name" value="Cytochrome_c_Peroxidase/MauG"/>
</dbReference>
<protein>
    <submittedName>
        <fullName evidence="11">Cytochrome-c peroxidase</fullName>
    </submittedName>
</protein>
<feature type="binding site" description="axial binding residue" evidence="9">
    <location>
        <position position="84"/>
    </location>
    <ligand>
        <name>heme c</name>
        <dbReference type="ChEBI" id="CHEBI:61717"/>
        <label>1</label>
    </ligand>
    <ligandPart>
        <name>Fe</name>
        <dbReference type="ChEBI" id="CHEBI:18248"/>
    </ligandPart>
</feature>
<evidence type="ECO:0000256" key="1">
    <source>
        <dbReference type="ARBA" id="ARBA00004418"/>
    </source>
</evidence>
<feature type="binding site" description="covalent" evidence="8">
    <location>
        <position position="83"/>
    </location>
    <ligand>
        <name>heme c</name>
        <dbReference type="ChEBI" id="CHEBI:61717"/>
        <label>1</label>
    </ligand>
</feature>
<dbReference type="AlphaFoldDB" id="A0A3D5J110"/>
<dbReference type="PROSITE" id="PS51007">
    <property type="entry name" value="CYTC"/>
    <property type="match status" value="1"/>
</dbReference>
<evidence type="ECO:0000313" key="12">
    <source>
        <dbReference type="Proteomes" id="UP000264330"/>
    </source>
</evidence>
<dbReference type="GO" id="GO:0004130">
    <property type="term" value="F:cytochrome-c peroxidase activity"/>
    <property type="evidence" value="ECO:0007669"/>
    <property type="project" value="TreeGrafter"/>
</dbReference>
<proteinExistence type="predicted"/>
<keyword evidence="5" id="KW-0574">Periplasm</keyword>
<organism evidence="11 12">
    <name type="scientific">Zunongwangia profunda</name>
    <dbReference type="NCBI Taxonomy" id="398743"/>
    <lineage>
        <taxon>Bacteria</taxon>
        <taxon>Pseudomonadati</taxon>
        <taxon>Bacteroidota</taxon>
        <taxon>Flavobacteriia</taxon>
        <taxon>Flavobacteriales</taxon>
        <taxon>Flavobacteriaceae</taxon>
        <taxon>Zunongwangia</taxon>
    </lineage>
</organism>
<comment type="subcellular location">
    <subcellularLocation>
        <location evidence="1">Periplasm</location>
    </subcellularLocation>
</comment>
<dbReference type="InterPro" id="IPR036909">
    <property type="entry name" value="Cyt_c-like_dom_sf"/>
</dbReference>
<dbReference type="PANTHER" id="PTHR30600">
    <property type="entry name" value="CYTOCHROME C PEROXIDASE-RELATED"/>
    <property type="match status" value="1"/>
</dbReference>
<dbReference type="GO" id="GO:0046872">
    <property type="term" value="F:metal ion binding"/>
    <property type="evidence" value="ECO:0007669"/>
    <property type="project" value="UniProtKB-KW"/>
</dbReference>
<feature type="domain" description="Cytochrome c" evidence="10">
    <location>
        <begin position="212"/>
        <end position="338"/>
    </location>
</feature>
<dbReference type="Pfam" id="PF03150">
    <property type="entry name" value="CCP_MauG"/>
    <property type="match status" value="1"/>
</dbReference>
<evidence type="ECO:0000256" key="8">
    <source>
        <dbReference type="PIRSR" id="PIRSR000294-1"/>
    </source>
</evidence>
<name>A0A3D5J110_9FLAO</name>
<sequence length="351" mass="39798">MINNHKKILMLILLILGLYSCSDDEAEYISINRELDVNIPSNFPQIQYDLSANPPTEKGFELGKKLFYDGRLSSNGFISCGFCHEQRFAFTHHGHQFSHGIDDLEGTRNAPAVQNMAFQKEFAWDGATSHLDLFPIIPITNEVEMGETVSNVVSKLREDDEYQKLFTEAFDEGEVNNEYFFKALSQFMVMMVSSNSTYDKYVRGEEGGEFTETEEYGYELFQQKCASCHTSDLFTDDAFRNNGLPPYPGINDIGRAEVTGSTADNYKFKVPSLRNVAITAPYMHDGRFGSLASVLNFYDTGVQDSETLDPILKQNNRLGIDLSEEEKQALIAFLNTLTDETFLNDERFAEY</sequence>
<comment type="caution">
    <text evidence="11">The sequence shown here is derived from an EMBL/GenBank/DDBJ whole genome shotgun (WGS) entry which is preliminary data.</text>
</comment>
<evidence type="ECO:0000256" key="7">
    <source>
        <dbReference type="ARBA" id="ARBA00023004"/>
    </source>
</evidence>
<dbReference type="InterPro" id="IPR009056">
    <property type="entry name" value="Cyt_c-like_dom"/>
</dbReference>
<comment type="PTM">
    <text evidence="8">Binds 2 heme groups per subunit.</text>
</comment>
<dbReference type="GO" id="GO:0020037">
    <property type="term" value="F:heme binding"/>
    <property type="evidence" value="ECO:0007669"/>
    <property type="project" value="InterPro"/>
</dbReference>
<keyword evidence="2 8" id="KW-0349">Heme</keyword>
<evidence type="ECO:0000256" key="9">
    <source>
        <dbReference type="PIRSR" id="PIRSR000294-2"/>
    </source>
</evidence>
<dbReference type="EMBL" id="DPMF01000218">
    <property type="protein sequence ID" value="HCV81182.1"/>
    <property type="molecule type" value="Genomic_DNA"/>
</dbReference>
<evidence type="ECO:0000256" key="3">
    <source>
        <dbReference type="ARBA" id="ARBA00022723"/>
    </source>
</evidence>
<keyword evidence="3 9" id="KW-0479">Metal-binding</keyword>
<feature type="binding site" description="axial binding residue" evidence="9">
    <location>
        <position position="229"/>
    </location>
    <ligand>
        <name>heme c</name>
        <dbReference type="ChEBI" id="CHEBI:61717"/>
        <label>2</label>
    </ligand>
    <ligandPart>
        <name>Fe</name>
        <dbReference type="ChEBI" id="CHEBI:18248"/>
    </ligandPart>
</feature>
<dbReference type="SUPFAM" id="SSF46626">
    <property type="entry name" value="Cytochrome c"/>
    <property type="match status" value="2"/>
</dbReference>
<evidence type="ECO:0000256" key="4">
    <source>
        <dbReference type="ARBA" id="ARBA00022729"/>
    </source>
</evidence>
<dbReference type="Proteomes" id="UP000264330">
    <property type="component" value="Unassembled WGS sequence"/>
</dbReference>
<evidence type="ECO:0000259" key="10">
    <source>
        <dbReference type="PROSITE" id="PS51007"/>
    </source>
</evidence>
<keyword evidence="11" id="KW-0575">Peroxidase</keyword>
<comment type="cofactor">
    <cofactor evidence="8">
        <name>heme</name>
        <dbReference type="ChEBI" id="CHEBI:30413"/>
    </cofactor>
    <text evidence="8">Binds 2 heme groups.</text>
</comment>
<dbReference type="InterPro" id="IPR026259">
    <property type="entry name" value="MauG/Cytc_peroxidase"/>
</dbReference>
<accession>A0A3D5J110</accession>
<keyword evidence="7 9" id="KW-0408">Iron</keyword>
<evidence type="ECO:0000256" key="6">
    <source>
        <dbReference type="ARBA" id="ARBA00023002"/>
    </source>
</evidence>
<feature type="binding site" description="covalent" evidence="8">
    <location>
        <position position="228"/>
    </location>
    <ligand>
        <name>heme c</name>
        <dbReference type="ChEBI" id="CHEBI:61717"/>
        <label>2</label>
    </ligand>
</feature>
<feature type="binding site" description="covalent" evidence="8">
    <location>
        <position position="80"/>
    </location>
    <ligand>
        <name>heme c</name>
        <dbReference type="ChEBI" id="CHEBI:61717"/>
        <label>1</label>
    </ligand>
</feature>
<gene>
    <name evidence="11" type="ORF">DGQ38_09045</name>
</gene>
<dbReference type="InterPro" id="IPR004852">
    <property type="entry name" value="Di-haem_cyt_c_peroxidsae"/>
</dbReference>
<evidence type="ECO:0000256" key="2">
    <source>
        <dbReference type="ARBA" id="ARBA00022617"/>
    </source>
</evidence>
<dbReference type="PANTHER" id="PTHR30600:SF10">
    <property type="entry name" value="BLL6722 PROTEIN"/>
    <property type="match status" value="1"/>
</dbReference>
<dbReference type="PIRSF" id="PIRSF000294">
    <property type="entry name" value="Cytochrome-c_peroxidase"/>
    <property type="match status" value="1"/>
</dbReference>
<keyword evidence="6" id="KW-0560">Oxidoreductase</keyword>
<feature type="binding site" description="covalent" evidence="8">
    <location>
        <position position="225"/>
    </location>
    <ligand>
        <name>heme c</name>
        <dbReference type="ChEBI" id="CHEBI:61717"/>
        <label>2</label>
    </ligand>
</feature>
<evidence type="ECO:0000313" key="11">
    <source>
        <dbReference type="EMBL" id="HCV81182.1"/>
    </source>
</evidence>